<feature type="compositionally biased region" description="Polar residues" evidence="1">
    <location>
        <begin position="183"/>
        <end position="214"/>
    </location>
</feature>
<dbReference type="EMBL" id="MU827789">
    <property type="protein sequence ID" value="KAJ7331293.1"/>
    <property type="molecule type" value="Genomic_DNA"/>
</dbReference>
<keyword evidence="4" id="KW-1185">Reference proteome</keyword>
<reference evidence="3" key="1">
    <citation type="submission" date="2023-01" db="EMBL/GenBank/DDBJ databases">
        <title>Genome assembly of the deep-sea coral Lophelia pertusa.</title>
        <authorList>
            <person name="Herrera S."/>
            <person name="Cordes E."/>
        </authorList>
    </citation>
    <scope>NUCLEOTIDE SEQUENCE</scope>
    <source>
        <strain evidence="3">USNM1676648</strain>
        <tissue evidence="3">Polyp</tissue>
    </source>
</reference>
<accession>A0A9W9YBJ2</accession>
<gene>
    <name evidence="3" type="ORF">OS493_020083</name>
</gene>
<organism evidence="3 4">
    <name type="scientific">Desmophyllum pertusum</name>
    <dbReference type="NCBI Taxonomy" id="174260"/>
    <lineage>
        <taxon>Eukaryota</taxon>
        <taxon>Metazoa</taxon>
        <taxon>Cnidaria</taxon>
        <taxon>Anthozoa</taxon>
        <taxon>Hexacorallia</taxon>
        <taxon>Scleractinia</taxon>
        <taxon>Caryophylliina</taxon>
        <taxon>Caryophylliidae</taxon>
        <taxon>Desmophyllum</taxon>
    </lineage>
</organism>
<evidence type="ECO:0000256" key="1">
    <source>
        <dbReference type="SAM" id="MobiDB-lite"/>
    </source>
</evidence>
<keyword evidence="2" id="KW-1133">Transmembrane helix</keyword>
<feature type="compositionally biased region" description="Low complexity" evidence="1">
    <location>
        <begin position="152"/>
        <end position="176"/>
    </location>
</feature>
<feature type="compositionally biased region" description="Polar residues" evidence="1">
    <location>
        <begin position="236"/>
        <end position="257"/>
    </location>
</feature>
<evidence type="ECO:0000313" key="4">
    <source>
        <dbReference type="Proteomes" id="UP001163046"/>
    </source>
</evidence>
<dbReference type="Proteomes" id="UP001163046">
    <property type="component" value="Unassembled WGS sequence"/>
</dbReference>
<dbReference type="OrthoDB" id="5979142at2759"/>
<comment type="caution">
    <text evidence="3">The sequence shown here is derived from an EMBL/GenBank/DDBJ whole genome shotgun (WGS) entry which is preliminary data.</text>
</comment>
<evidence type="ECO:0000313" key="3">
    <source>
        <dbReference type="EMBL" id="KAJ7331293.1"/>
    </source>
</evidence>
<protein>
    <submittedName>
        <fullName evidence="3">Uncharacterized protein</fullName>
    </submittedName>
</protein>
<feature type="transmembrane region" description="Helical" evidence="2">
    <location>
        <begin position="279"/>
        <end position="304"/>
    </location>
</feature>
<keyword evidence="2" id="KW-0812">Transmembrane</keyword>
<name>A0A9W9YBJ2_9CNID</name>
<dbReference type="AlphaFoldDB" id="A0A9W9YBJ2"/>
<feature type="region of interest" description="Disordered" evidence="1">
    <location>
        <begin position="152"/>
        <end position="214"/>
    </location>
</feature>
<keyword evidence="2" id="KW-0472">Membrane</keyword>
<sequence>MGWQDLFSNLDPSANCPNKSPFPDAATFRLFSGCTQLFAAEAKAKPLATLDLSVKGSKGIPNIPKNYKCDVKSVEYLDIATWKQLPKKDEDTFSIERKWGTGYKNELRWTGAMTSSYFGYIMKMNGECKKGRDVKSGCIVFKTKGILSWTVPNPTDQVPPVTTTLPTTTKTPTTASTRKEARQQFTDAMSSSKAPSSKRTTTETASSPSLTSQKTSYTTSLVVTEISTESSLTTEGALQTESTAGDVTPIEPTSRSVGSREPNKGGNKLSGEKDEGDNMMVAIVAGVAALICVAVVLLSVWLIISWRRKHRHGASYGAGTTVIANPTTSSQNHFPMPGLLKNPVCDDSVYARTSR</sequence>
<proteinExistence type="predicted"/>
<evidence type="ECO:0000256" key="2">
    <source>
        <dbReference type="SAM" id="Phobius"/>
    </source>
</evidence>
<feature type="region of interest" description="Disordered" evidence="1">
    <location>
        <begin position="228"/>
        <end position="274"/>
    </location>
</feature>